<dbReference type="RefSeq" id="WP_012539676.1">
    <property type="nucleotide sequence ID" value="NC_011257.1"/>
</dbReference>
<keyword evidence="2" id="KW-1133">Transmembrane helix</keyword>
<dbReference type="Pfam" id="PF12796">
    <property type="entry name" value="Ank_2"/>
    <property type="match status" value="1"/>
</dbReference>
<protein>
    <submittedName>
        <fullName evidence="3">Uncharacterized conserved protein</fullName>
    </submittedName>
</protein>
<dbReference type="AlphaFoldDB" id="B5RNK8"/>
<sequence>MSYHTLSNISIYVGYIIIGITSFTIFNTNLRIKIKNKMKKLSFLYYTTLFIFFIIATNLSHYFSEKQLLEDFQKFKKDFFEIHKINETFLKKYILPLKEPIKMELMSKLNPINTIFNASIEKYSQKINKTPTDIKKNYDAYIKATNTEIKSKISQLEREILPMYNKYKLPCSNNQISNISVDKDGNIIPILRNSEGKITNLLFYDQTYNLTPFKVYNNHKVKFDITKDDNHYFKELINVYYIDSHNTKRNIDYYKNNIDTIPYYIDLTENQDNFLKSIKIKNEYKEYIKEKNKLKMLINNDKLNDFKTFLKQNPNTFSLNTIFSDGNPVLIYAIKSKAKNIINHIMSKDFNINLTDQENKTALHHAIINEYDITFIKSLITKGANPHIKDLTKKLPSDYTPKDGEIYQYLHIYKIIKIIN</sequence>
<evidence type="ECO:0000313" key="3">
    <source>
        <dbReference type="EMBL" id="ACH93944.1"/>
    </source>
</evidence>
<geneLocation type="plasmid" evidence="3 4">
    <name>pl23</name>
</geneLocation>
<dbReference type="PROSITE" id="PS50088">
    <property type="entry name" value="ANK_REPEAT"/>
    <property type="match status" value="1"/>
</dbReference>
<gene>
    <name evidence="3" type="ordered locus">BDU_13010</name>
</gene>
<dbReference type="InterPro" id="IPR002110">
    <property type="entry name" value="Ankyrin_rpt"/>
</dbReference>
<name>B5RNK8_BORDL</name>
<dbReference type="InterPro" id="IPR036770">
    <property type="entry name" value="Ankyrin_rpt-contain_sf"/>
</dbReference>
<dbReference type="SUPFAM" id="SSF48403">
    <property type="entry name" value="Ankyrin repeat"/>
    <property type="match status" value="1"/>
</dbReference>
<proteinExistence type="predicted"/>
<evidence type="ECO:0000313" key="4">
    <source>
        <dbReference type="Proteomes" id="UP000000611"/>
    </source>
</evidence>
<dbReference type="SMART" id="SM00248">
    <property type="entry name" value="ANK"/>
    <property type="match status" value="2"/>
</dbReference>
<reference evidence="3 4" key="1">
    <citation type="journal article" date="2008" name="PLoS Genet.">
        <title>The genome of Borrelia recurrentis, the agent of deadly louse-borne relapsing fever, is a degraded subset of tick-borne Borrelia duttonii.</title>
        <authorList>
            <person name="Lescot M."/>
            <person name="Audic S."/>
            <person name="Robert C."/>
            <person name="Nguyen T.T."/>
            <person name="Blanc G."/>
            <person name="Cutler S.J."/>
            <person name="Wincker P."/>
            <person name="Couloux A."/>
            <person name="Claverie J.-M."/>
            <person name="Raoult D."/>
            <person name="Drancourt M."/>
        </authorList>
    </citation>
    <scope>NUCLEOTIDE SEQUENCE [LARGE SCALE GENOMIC DNA]</scope>
    <source>
        <strain evidence="3 4">Ly</strain>
    </source>
</reference>
<keyword evidence="4" id="KW-1185">Reference proteome</keyword>
<keyword evidence="1" id="KW-0040">ANK repeat</keyword>
<feature type="transmembrane region" description="Helical" evidence="2">
    <location>
        <begin position="12"/>
        <end position="30"/>
    </location>
</feature>
<accession>B5RNK8</accession>
<feature type="transmembrane region" description="Helical" evidence="2">
    <location>
        <begin position="42"/>
        <end position="63"/>
    </location>
</feature>
<evidence type="ECO:0000256" key="2">
    <source>
        <dbReference type="SAM" id="Phobius"/>
    </source>
</evidence>
<dbReference type="Gene3D" id="1.25.40.20">
    <property type="entry name" value="Ankyrin repeat-containing domain"/>
    <property type="match status" value="1"/>
</dbReference>
<keyword evidence="2" id="KW-0472">Membrane</keyword>
<evidence type="ECO:0000256" key="1">
    <source>
        <dbReference type="PROSITE-ProRule" id="PRU00023"/>
    </source>
</evidence>
<dbReference type="OrthoDB" id="350148at2"/>
<feature type="repeat" description="ANK" evidence="1">
    <location>
        <begin position="358"/>
        <end position="391"/>
    </location>
</feature>
<dbReference type="HOGENOM" id="CLU_661690_0_0_12"/>
<dbReference type="eggNOG" id="COG0666">
    <property type="taxonomic scope" value="Bacteria"/>
</dbReference>
<keyword evidence="3" id="KW-0614">Plasmid</keyword>
<dbReference type="KEGG" id="bdu:BDU_13010"/>
<organism evidence="3 4">
    <name type="scientific">Borrelia duttonii (strain Ly)</name>
    <dbReference type="NCBI Taxonomy" id="412419"/>
    <lineage>
        <taxon>Bacteria</taxon>
        <taxon>Pseudomonadati</taxon>
        <taxon>Spirochaetota</taxon>
        <taxon>Spirochaetia</taxon>
        <taxon>Spirochaetales</taxon>
        <taxon>Borreliaceae</taxon>
        <taxon>Borrelia</taxon>
    </lineage>
</organism>
<dbReference type="Proteomes" id="UP000000611">
    <property type="component" value="Plasmid pl23"/>
</dbReference>
<dbReference type="EMBL" id="CP000980">
    <property type="protein sequence ID" value="ACH93944.1"/>
    <property type="molecule type" value="Genomic_DNA"/>
</dbReference>
<keyword evidence="2" id="KW-0812">Transmembrane</keyword>